<evidence type="ECO:0000313" key="3">
    <source>
        <dbReference type="EMBL" id="PRW57377.1"/>
    </source>
</evidence>
<dbReference type="CDD" id="cd00085">
    <property type="entry name" value="HNHc"/>
    <property type="match status" value="1"/>
</dbReference>
<dbReference type="EMBL" id="LHPG02000007">
    <property type="protein sequence ID" value="PRW57377.1"/>
    <property type="molecule type" value="Genomic_DNA"/>
</dbReference>
<organism evidence="3 4">
    <name type="scientific">Chlorella sorokiniana</name>
    <name type="common">Freshwater green alga</name>
    <dbReference type="NCBI Taxonomy" id="3076"/>
    <lineage>
        <taxon>Eukaryota</taxon>
        <taxon>Viridiplantae</taxon>
        <taxon>Chlorophyta</taxon>
        <taxon>core chlorophytes</taxon>
        <taxon>Trebouxiophyceae</taxon>
        <taxon>Chlorellales</taxon>
        <taxon>Chlorellaceae</taxon>
        <taxon>Chlorella clade</taxon>
        <taxon>Chlorella</taxon>
    </lineage>
</organism>
<comment type="caution">
    <text evidence="3">The sequence shown here is derived from an EMBL/GenBank/DDBJ whole genome shotgun (WGS) entry which is preliminary data.</text>
</comment>
<feature type="domain" description="HNH nuclease" evidence="2">
    <location>
        <begin position="170"/>
        <end position="220"/>
    </location>
</feature>
<gene>
    <name evidence="3" type="ORF">C2E21_4268</name>
</gene>
<proteinExistence type="predicted"/>
<dbReference type="InterPro" id="IPR052892">
    <property type="entry name" value="NA-targeting_endonuclease"/>
</dbReference>
<dbReference type="Pfam" id="PF14279">
    <property type="entry name" value="HNH_5"/>
    <property type="match status" value="1"/>
</dbReference>
<dbReference type="STRING" id="3076.A0A2P6TTI0"/>
<evidence type="ECO:0000259" key="2">
    <source>
        <dbReference type="SMART" id="SM00507"/>
    </source>
</evidence>
<protein>
    <submittedName>
        <fullName evidence="3">HNH endonuclease domain</fullName>
    </submittedName>
</protein>
<evidence type="ECO:0000313" key="4">
    <source>
        <dbReference type="Proteomes" id="UP000239899"/>
    </source>
</evidence>
<dbReference type="PANTHER" id="PTHR33877">
    <property type="entry name" value="SLL1193 PROTEIN"/>
    <property type="match status" value="1"/>
</dbReference>
<dbReference type="InterPro" id="IPR003615">
    <property type="entry name" value="HNH_nuc"/>
</dbReference>
<accession>A0A2P6TTI0</accession>
<feature type="region of interest" description="Disordered" evidence="1">
    <location>
        <begin position="24"/>
        <end position="91"/>
    </location>
</feature>
<dbReference type="AlphaFoldDB" id="A0A2P6TTI0"/>
<dbReference type="Gene3D" id="1.10.30.50">
    <property type="match status" value="1"/>
</dbReference>
<dbReference type="PANTHER" id="PTHR33877:SF2">
    <property type="entry name" value="OS07G0170200 PROTEIN"/>
    <property type="match status" value="1"/>
</dbReference>
<dbReference type="GO" id="GO:0004519">
    <property type="term" value="F:endonuclease activity"/>
    <property type="evidence" value="ECO:0007669"/>
    <property type="project" value="UniProtKB-KW"/>
</dbReference>
<name>A0A2P6TTI0_CHLSO</name>
<keyword evidence="3" id="KW-0540">Nuclease</keyword>
<reference evidence="3 4" key="1">
    <citation type="journal article" date="2018" name="Plant J.">
        <title>Genome sequences of Chlorella sorokiniana UTEX 1602 and Micractinium conductrix SAG 241.80: implications to maltose excretion by a green alga.</title>
        <authorList>
            <person name="Arriola M.B."/>
            <person name="Velmurugan N."/>
            <person name="Zhang Y."/>
            <person name="Plunkett M.H."/>
            <person name="Hondzo H."/>
            <person name="Barney B.M."/>
        </authorList>
    </citation>
    <scope>NUCLEOTIDE SEQUENCE [LARGE SCALE GENOMIC DNA]</scope>
    <source>
        <strain evidence="4">UTEX 1602</strain>
    </source>
</reference>
<keyword evidence="4" id="KW-1185">Reference proteome</keyword>
<keyword evidence="3" id="KW-0255">Endonuclease</keyword>
<dbReference type="InterPro" id="IPR029471">
    <property type="entry name" value="HNH_5"/>
</dbReference>
<sequence length="285" mass="31641">MMALAWKSTAYVRALSPTRSLHVRAAAAGDKEITRARRARRPPSGGAGRSRPGADRGVSSSVTATQAEPAPAVDAADYGEGAPEPIASTPHRPISVLNRYRALLLDSTYRPVGVANWQRAVCLDLADKADVLEYYSEDVTVRSVREEFYLPAVLRVRTHRSKAQHTVVSLSRSNILLRDRYQCQYCGSGRELTIDHVVPQSKGGENTWENLVACCASCNSKKGSKSLEQLRWKLRQVPKEPSIHEIDFLLSMLLGSNNHELLPEQWQAYILPFKSKGRLRQQHAG</sequence>
<dbReference type="OrthoDB" id="2127950at2759"/>
<keyword evidence="3" id="KW-0378">Hydrolase</keyword>
<dbReference type="Proteomes" id="UP000239899">
    <property type="component" value="Unassembled WGS sequence"/>
</dbReference>
<evidence type="ECO:0000256" key="1">
    <source>
        <dbReference type="SAM" id="MobiDB-lite"/>
    </source>
</evidence>
<dbReference type="SMART" id="SM00507">
    <property type="entry name" value="HNHc"/>
    <property type="match status" value="1"/>
</dbReference>